<comment type="caution">
    <text evidence="2">The sequence shown here is derived from an EMBL/GenBank/DDBJ whole genome shotgun (WGS) entry which is preliminary data.</text>
</comment>
<dbReference type="InterPro" id="IPR039891">
    <property type="entry name" value="VWA8"/>
</dbReference>
<dbReference type="Proteomes" id="UP000830375">
    <property type="component" value="Unassembled WGS sequence"/>
</dbReference>
<name>A0ABQ8MCX1_LABRO</name>
<keyword evidence="3" id="KW-1185">Reference proteome</keyword>
<sequence length="89" mass="10391">MITQHLRWIMQKDLLGQDVFLIGPPGPLRRSIAMQYLELTKREVEYVALSRDTTETDLKQRREIRSGTAFYIDQASRPLLPTKKEITCN</sequence>
<protein>
    <submittedName>
        <fullName evidence="2">von Willebrand factor A domain-containing protein 8</fullName>
    </submittedName>
</protein>
<dbReference type="EMBL" id="JACTAM010000009">
    <property type="protein sequence ID" value="KAI2660421.1"/>
    <property type="molecule type" value="Genomic_DNA"/>
</dbReference>
<dbReference type="PANTHER" id="PTHR21610">
    <property type="entry name" value="VON WILLEBRAND FACTOR A DOMAIN-CONTAINING PROTEIN 8"/>
    <property type="match status" value="1"/>
</dbReference>
<evidence type="ECO:0000259" key="1">
    <source>
        <dbReference type="Pfam" id="PF07728"/>
    </source>
</evidence>
<feature type="domain" description="ATPase dynein-related AAA" evidence="1">
    <location>
        <begin position="18"/>
        <end position="75"/>
    </location>
</feature>
<organism evidence="2 3">
    <name type="scientific">Labeo rohita</name>
    <name type="common">Indian major carp</name>
    <name type="synonym">Cyprinus rohita</name>
    <dbReference type="NCBI Taxonomy" id="84645"/>
    <lineage>
        <taxon>Eukaryota</taxon>
        <taxon>Metazoa</taxon>
        <taxon>Chordata</taxon>
        <taxon>Craniata</taxon>
        <taxon>Vertebrata</taxon>
        <taxon>Euteleostomi</taxon>
        <taxon>Actinopterygii</taxon>
        <taxon>Neopterygii</taxon>
        <taxon>Teleostei</taxon>
        <taxon>Ostariophysi</taxon>
        <taxon>Cypriniformes</taxon>
        <taxon>Cyprinidae</taxon>
        <taxon>Labeoninae</taxon>
        <taxon>Labeonini</taxon>
        <taxon>Labeo</taxon>
    </lineage>
</organism>
<evidence type="ECO:0000313" key="2">
    <source>
        <dbReference type="EMBL" id="KAI2660421.1"/>
    </source>
</evidence>
<gene>
    <name evidence="2" type="ORF">H4Q32_007983</name>
</gene>
<dbReference type="PANTHER" id="PTHR21610:SF9">
    <property type="entry name" value="VON WILLEBRAND FACTOR A DOMAIN-CONTAINING PROTEIN 8"/>
    <property type="match status" value="1"/>
</dbReference>
<accession>A0ABQ8MCX1</accession>
<proteinExistence type="predicted"/>
<reference evidence="2 3" key="1">
    <citation type="submission" date="2022-01" db="EMBL/GenBank/DDBJ databases">
        <title>A high-quality chromosome-level genome assembly of rohu carp, Labeo rohita.</title>
        <authorList>
            <person name="Arick M.A. II"/>
            <person name="Hsu C.-Y."/>
            <person name="Magbanua Z."/>
            <person name="Pechanova O."/>
            <person name="Grover C."/>
            <person name="Miller E."/>
            <person name="Thrash A."/>
            <person name="Ezzel L."/>
            <person name="Alam S."/>
            <person name="Benzie J."/>
            <person name="Hamilton M."/>
            <person name="Karsi A."/>
            <person name="Lawrence M.L."/>
            <person name="Peterson D.G."/>
        </authorList>
    </citation>
    <scope>NUCLEOTIDE SEQUENCE [LARGE SCALE GENOMIC DNA]</scope>
    <source>
        <strain evidence="3">BAU-BD-2019</strain>
        <tissue evidence="2">Blood</tissue>
    </source>
</reference>
<dbReference type="InterPro" id="IPR011704">
    <property type="entry name" value="ATPase_dyneun-rel_AAA"/>
</dbReference>
<evidence type="ECO:0000313" key="3">
    <source>
        <dbReference type="Proteomes" id="UP000830375"/>
    </source>
</evidence>
<dbReference type="Pfam" id="PF07728">
    <property type="entry name" value="AAA_5"/>
    <property type="match status" value="1"/>
</dbReference>